<evidence type="ECO:0000256" key="1">
    <source>
        <dbReference type="SAM" id="MobiDB-lite"/>
    </source>
</evidence>
<feature type="compositionally biased region" description="Acidic residues" evidence="1">
    <location>
        <begin position="157"/>
        <end position="183"/>
    </location>
</feature>
<sequence>MKTLVLRIVIDTEEDIFRDIEIRQDQNFEELHDAIIQSFQFSGDQMASFYMSNDDWEKGQEIGLMDVSAFDGDNSTPSMKTTLIEQMLNKKHQKMLYVYDFLKMWIFYVEVIQINDADGAQSYPKMVRKFGDAPNEDSKELPDLFEGLDVHVQDDFGSSDDDDDYDDFDDDDPFSEFEDSYDY</sequence>
<organism evidence="3 4">
    <name type="scientific">Parvicella tangerina</name>
    <dbReference type="NCBI Taxonomy" id="2829795"/>
    <lineage>
        <taxon>Bacteria</taxon>
        <taxon>Pseudomonadati</taxon>
        <taxon>Bacteroidota</taxon>
        <taxon>Flavobacteriia</taxon>
        <taxon>Flavobacteriales</taxon>
        <taxon>Parvicellaceae</taxon>
        <taxon>Parvicella</taxon>
    </lineage>
</organism>
<gene>
    <name evidence="3" type="ORF">CRYO30217_00258</name>
</gene>
<feature type="region of interest" description="Disordered" evidence="1">
    <location>
        <begin position="152"/>
        <end position="183"/>
    </location>
</feature>
<evidence type="ECO:0000313" key="4">
    <source>
        <dbReference type="Proteomes" id="UP000683507"/>
    </source>
</evidence>
<keyword evidence="4" id="KW-1185">Reference proteome</keyword>
<reference evidence="3" key="1">
    <citation type="submission" date="2021-04" db="EMBL/GenBank/DDBJ databases">
        <authorList>
            <person name="Rodrigo-Torres L."/>
            <person name="Arahal R. D."/>
            <person name="Lucena T."/>
        </authorList>
    </citation>
    <scope>NUCLEOTIDE SEQUENCE</scope>
    <source>
        <strain evidence="3">AS29M-1</strain>
    </source>
</reference>
<evidence type="ECO:0000259" key="2">
    <source>
        <dbReference type="Pfam" id="PF07929"/>
    </source>
</evidence>
<dbReference type="Pfam" id="PF07929">
    <property type="entry name" value="PRiA4_ORF3"/>
    <property type="match status" value="1"/>
</dbReference>
<dbReference type="KEGG" id="ptan:CRYO30217_00258"/>
<proteinExistence type="predicted"/>
<dbReference type="Proteomes" id="UP000683507">
    <property type="component" value="Chromosome"/>
</dbReference>
<dbReference type="InterPro" id="IPR024047">
    <property type="entry name" value="MM3350-like_sf"/>
</dbReference>
<accession>A0A916JL50</accession>
<dbReference type="Gene3D" id="3.10.290.30">
    <property type="entry name" value="MM3350-like"/>
    <property type="match status" value="1"/>
</dbReference>
<name>A0A916JL50_9FLAO</name>
<evidence type="ECO:0000313" key="3">
    <source>
        <dbReference type="EMBL" id="CAG5076965.1"/>
    </source>
</evidence>
<dbReference type="RefSeq" id="WP_258540498.1">
    <property type="nucleotide sequence ID" value="NZ_OU015584.1"/>
</dbReference>
<dbReference type="EMBL" id="OU015584">
    <property type="protein sequence ID" value="CAG5076965.1"/>
    <property type="molecule type" value="Genomic_DNA"/>
</dbReference>
<dbReference type="AlphaFoldDB" id="A0A916JL50"/>
<dbReference type="InterPro" id="IPR012912">
    <property type="entry name" value="Plasmid_pRiA4b_Orf3-like"/>
</dbReference>
<dbReference type="SUPFAM" id="SSF159941">
    <property type="entry name" value="MM3350-like"/>
    <property type="match status" value="1"/>
</dbReference>
<feature type="domain" description="Plasmid pRiA4b Orf3-like" evidence="2">
    <location>
        <begin position="6"/>
        <end position="151"/>
    </location>
</feature>
<protein>
    <recommendedName>
        <fullName evidence="2">Plasmid pRiA4b Orf3-like domain-containing protein</fullName>
    </recommendedName>
</protein>